<evidence type="ECO:0000259" key="14">
    <source>
        <dbReference type="PROSITE" id="PS50109"/>
    </source>
</evidence>
<evidence type="ECO:0000256" key="3">
    <source>
        <dbReference type="ARBA" id="ARBA00012438"/>
    </source>
</evidence>
<dbReference type="Pfam" id="PF13493">
    <property type="entry name" value="DUF4118"/>
    <property type="match status" value="1"/>
</dbReference>
<keyword evidence="16" id="KW-1185">Reference proteome</keyword>
<feature type="transmembrane region" description="Helical" evidence="13">
    <location>
        <begin position="83"/>
        <end position="107"/>
    </location>
</feature>
<dbReference type="InterPro" id="IPR038318">
    <property type="entry name" value="KdpD_sf"/>
</dbReference>
<keyword evidence="5" id="KW-0808">Transferase</keyword>
<keyword evidence="8" id="KW-0418">Kinase</keyword>
<name>A0A1D9MGQ2_9RHOB</name>
<dbReference type="STRING" id="1850250.LPB142_07315"/>
<evidence type="ECO:0000256" key="10">
    <source>
        <dbReference type="ARBA" id="ARBA00022989"/>
    </source>
</evidence>
<evidence type="ECO:0000256" key="9">
    <source>
        <dbReference type="ARBA" id="ARBA00022840"/>
    </source>
</evidence>
<keyword evidence="7" id="KW-0547">Nucleotide-binding</keyword>
<evidence type="ECO:0000256" key="6">
    <source>
        <dbReference type="ARBA" id="ARBA00022692"/>
    </source>
</evidence>
<dbReference type="PANTHER" id="PTHR41523">
    <property type="entry name" value="TWO-COMPONENT SYSTEM SENSOR PROTEIN"/>
    <property type="match status" value="1"/>
</dbReference>
<evidence type="ECO:0000256" key="11">
    <source>
        <dbReference type="ARBA" id="ARBA00023012"/>
    </source>
</evidence>
<evidence type="ECO:0000256" key="5">
    <source>
        <dbReference type="ARBA" id="ARBA00022679"/>
    </source>
</evidence>
<dbReference type="EMBL" id="CP017781">
    <property type="protein sequence ID" value="AOZ70940.1"/>
    <property type="molecule type" value="Genomic_DNA"/>
</dbReference>
<dbReference type="GO" id="GO:0004673">
    <property type="term" value="F:protein histidine kinase activity"/>
    <property type="evidence" value="ECO:0007669"/>
    <property type="project" value="UniProtKB-EC"/>
</dbReference>
<evidence type="ECO:0000256" key="12">
    <source>
        <dbReference type="ARBA" id="ARBA00023136"/>
    </source>
</evidence>
<evidence type="ECO:0000256" key="13">
    <source>
        <dbReference type="SAM" id="Phobius"/>
    </source>
</evidence>
<comment type="subcellular location">
    <subcellularLocation>
        <location evidence="2">Membrane</location>
        <topology evidence="2">Multi-pass membrane protein</topology>
    </subcellularLocation>
</comment>
<gene>
    <name evidence="15" type="ORF">LPB142_07315</name>
</gene>
<keyword evidence="12 13" id="KW-0472">Membrane</keyword>
<keyword evidence="11" id="KW-0902">Two-component regulatory system</keyword>
<organism evidence="15 16">
    <name type="scientific">Rhodobacter xanthinilyticus</name>
    <dbReference type="NCBI Taxonomy" id="1850250"/>
    <lineage>
        <taxon>Bacteria</taxon>
        <taxon>Pseudomonadati</taxon>
        <taxon>Pseudomonadota</taxon>
        <taxon>Alphaproteobacteria</taxon>
        <taxon>Rhodobacterales</taxon>
        <taxon>Rhodobacter group</taxon>
        <taxon>Rhodobacter</taxon>
    </lineage>
</organism>
<evidence type="ECO:0000313" key="15">
    <source>
        <dbReference type="EMBL" id="AOZ70940.1"/>
    </source>
</evidence>
<dbReference type="Pfam" id="PF02518">
    <property type="entry name" value="HATPase_c"/>
    <property type="match status" value="1"/>
</dbReference>
<dbReference type="AlphaFoldDB" id="A0A1D9MGQ2"/>
<evidence type="ECO:0000256" key="8">
    <source>
        <dbReference type="ARBA" id="ARBA00022777"/>
    </source>
</evidence>
<dbReference type="SMART" id="SM00387">
    <property type="entry name" value="HATPase_c"/>
    <property type="match status" value="1"/>
</dbReference>
<dbReference type="Gene3D" id="1.20.120.620">
    <property type="entry name" value="Backbone structure of the membrane domain of e. Coli histidine kinase receptor kdpd"/>
    <property type="match status" value="1"/>
</dbReference>
<dbReference type="EC" id="2.7.13.3" evidence="3"/>
<dbReference type="Gene3D" id="3.30.565.10">
    <property type="entry name" value="Histidine kinase-like ATPase, C-terminal domain"/>
    <property type="match status" value="1"/>
</dbReference>
<evidence type="ECO:0000256" key="1">
    <source>
        <dbReference type="ARBA" id="ARBA00000085"/>
    </source>
</evidence>
<dbReference type="Pfam" id="PF07568">
    <property type="entry name" value="HisKA_2"/>
    <property type="match status" value="1"/>
</dbReference>
<keyword evidence="6 13" id="KW-0812">Transmembrane</keyword>
<dbReference type="PANTHER" id="PTHR41523:SF8">
    <property type="entry name" value="ETHYLENE RESPONSE SENSOR PROTEIN"/>
    <property type="match status" value="1"/>
</dbReference>
<protein>
    <recommendedName>
        <fullName evidence="3">histidine kinase</fullName>
        <ecNumber evidence="3">2.7.13.3</ecNumber>
    </recommendedName>
</protein>
<keyword evidence="9" id="KW-0067">ATP-binding</keyword>
<dbReference type="KEGG" id="rhp:LPB142_07315"/>
<keyword evidence="10 13" id="KW-1133">Transmembrane helix</keyword>
<dbReference type="InterPro" id="IPR011495">
    <property type="entry name" value="Sig_transdc_His_kin_sub2_dim/P"/>
</dbReference>
<feature type="domain" description="Histidine kinase" evidence="14">
    <location>
        <begin position="137"/>
        <end position="328"/>
    </location>
</feature>
<keyword evidence="4" id="KW-0597">Phosphoprotein</keyword>
<evidence type="ECO:0000313" key="16">
    <source>
        <dbReference type="Proteomes" id="UP000176562"/>
    </source>
</evidence>
<dbReference type="SUPFAM" id="SSF55874">
    <property type="entry name" value="ATPase domain of HSP90 chaperone/DNA topoisomerase II/histidine kinase"/>
    <property type="match status" value="1"/>
</dbReference>
<feature type="transmembrane region" description="Helical" evidence="13">
    <location>
        <begin position="60"/>
        <end position="77"/>
    </location>
</feature>
<comment type="catalytic activity">
    <reaction evidence="1">
        <text>ATP + protein L-histidine = ADP + protein N-phospho-L-histidine.</text>
        <dbReference type="EC" id="2.7.13.3"/>
    </reaction>
</comment>
<evidence type="ECO:0000256" key="4">
    <source>
        <dbReference type="ARBA" id="ARBA00022553"/>
    </source>
</evidence>
<dbReference type="InterPro" id="IPR003594">
    <property type="entry name" value="HATPase_dom"/>
</dbReference>
<dbReference type="GO" id="GO:0000160">
    <property type="term" value="P:phosphorelay signal transduction system"/>
    <property type="evidence" value="ECO:0007669"/>
    <property type="project" value="UniProtKB-KW"/>
</dbReference>
<evidence type="ECO:0000256" key="2">
    <source>
        <dbReference type="ARBA" id="ARBA00004141"/>
    </source>
</evidence>
<dbReference type="PROSITE" id="PS50109">
    <property type="entry name" value="HIS_KIN"/>
    <property type="match status" value="1"/>
</dbReference>
<dbReference type="InterPro" id="IPR036890">
    <property type="entry name" value="HATPase_C_sf"/>
</dbReference>
<proteinExistence type="predicted"/>
<accession>A0A1D9MGQ2</accession>
<sequence>MRRWATAQHGPVQEAGITLGVVAVAFGLRYELEGALPPGFPYLTFFPAVILTSFFAGTRAGVGAAVLCGLASWYFFINPVGSWALNGASLLALLFYCFIVATDIVLIHLMREALRKLDAEKQTSDALAVQNKLMFHELQHRVSNNLQVVASLLKMQRRQLEDEAARAALDTASARLQVMAGIQRQLHNPKRQEADIAALLGGLLPEVIGGFALEPAPELRVSGESLKVSGDQATPIGLIVVELVSNALEHATQAGAALAITVTVRREGAEARIVVRDNGPGLPPDFQPERSRSLGLRVALQFTDQLGGRLEFASDRGTVATLSFPLAEG</sequence>
<reference evidence="15 16" key="1">
    <citation type="submission" date="2016-10" db="EMBL/GenBank/DDBJ databases">
        <title>Rhodobacter sp. LPB0142, isolated from sea water.</title>
        <authorList>
            <person name="Kim E."/>
            <person name="Yi H."/>
        </authorList>
    </citation>
    <scope>NUCLEOTIDE SEQUENCE [LARGE SCALE GENOMIC DNA]</scope>
    <source>
        <strain evidence="15 16">LPB0142</strain>
    </source>
</reference>
<dbReference type="GO" id="GO:0005524">
    <property type="term" value="F:ATP binding"/>
    <property type="evidence" value="ECO:0007669"/>
    <property type="project" value="UniProtKB-KW"/>
</dbReference>
<dbReference type="InterPro" id="IPR025201">
    <property type="entry name" value="KdpD_TM"/>
</dbReference>
<dbReference type="GO" id="GO:0016020">
    <property type="term" value="C:membrane"/>
    <property type="evidence" value="ECO:0007669"/>
    <property type="project" value="UniProtKB-SubCell"/>
</dbReference>
<evidence type="ECO:0000256" key="7">
    <source>
        <dbReference type="ARBA" id="ARBA00022741"/>
    </source>
</evidence>
<dbReference type="Proteomes" id="UP000176562">
    <property type="component" value="Chromosome"/>
</dbReference>
<dbReference type="InterPro" id="IPR005467">
    <property type="entry name" value="His_kinase_dom"/>
</dbReference>